<name>A0A139HX40_9PEZI</name>
<keyword evidence="1" id="KW-0732">Signal</keyword>
<dbReference type="AlphaFoldDB" id="A0A139HX40"/>
<dbReference type="OrthoDB" id="2018619at2759"/>
<keyword evidence="3" id="KW-1185">Reference proteome</keyword>
<dbReference type="Proteomes" id="UP000070133">
    <property type="component" value="Unassembled WGS sequence"/>
</dbReference>
<gene>
    <name evidence="2" type="ORF">AC578_7314</name>
</gene>
<feature type="signal peptide" evidence="1">
    <location>
        <begin position="1"/>
        <end position="16"/>
    </location>
</feature>
<reference evidence="2 3" key="1">
    <citation type="submission" date="2015-07" db="EMBL/GenBank/DDBJ databases">
        <title>Comparative genomics of the Sigatoka disease complex on banana suggests a link between parallel evolutionary changes in Pseudocercospora fijiensis and Pseudocercospora eumusae and increased virulence on the banana host.</title>
        <authorList>
            <person name="Chang T.-C."/>
            <person name="Salvucci A."/>
            <person name="Crous P.W."/>
            <person name="Stergiopoulos I."/>
        </authorList>
    </citation>
    <scope>NUCLEOTIDE SEQUENCE [LARGE SCALE GENOMIC DNA]</scope>
    <source>
        <strain evidence="2 3">CBS 114824</strain>
    </source>
</reference>
<accession>A0A139HX40</accession>
<evidence type="ECO:0000313" key="3">
    <source>
        <dbReference type="Proteomes" id="UP000070133"/>
    </source>
</evidence>
<evidence type="ECO:0000313" key="2">
    <source>
        <dbReference type="EMBL" id="KXT06953.1"/>
    </source>
</evidence>
<sequence>MQVRSALAFCLSLAHAGSEAIVVARDNQPQDYCQGVGRLPDEQPSLNNNAVDPILTPQEVMPENFWDSADASIWKLDGDDEEKCGSGVRDCHDCSGRMITSDKTHAVGDASLAVDKQGRCTKPSSIAGCSCVF</sequence>
<feature type="chain" id="PRO_5007807063" evidence="1">
    <location>
        <begin position="17"/>
        <end position="133"/>
    </location>
</feature>
<dbReference type="EMBL" id="LFZN01000004">
    <property type="protein sequence ID" value="KXT06953.1"/>
    <property type="molecule type" value="Genomic_DNA"/>
</dbReference>
<protein>
    <submittedName>
        <fullName evidence="2">Uncharacterized protein</fullName>
    </submittedName>
</protein>
<evidence type="ECO:0000256" key="1">
    <source>
        <dbReference type="SAM" id="SignalP"/>
    </source>
</evidence>
<comment type="caution">
    <text evidence="2">The sequence shown here is derived from an EMBL/GenBank/DDBJ whole genome shotgun (WGS) entry which is preliminary data.</text>
</comment>
<proteinExistence type="predicted"/>
<organism evidence="2 3">
    <name type="scientific">Pseudocercospora eumusae</name>
    <dbReference type="NCBI Taxonomy" id="321146"/>
    <lineage>
        <taxon>Eukaryota</taxon>
        <taxon>Fungi</taxon>
        <taxon>Dikarya</taxon>
        <taxon>Ascomycota</taxon>
        <taxon>Pezizomycotina</taxon>
        <taxon>Dothideomycetes</taxon>
        <taxon>Dothideomycetidae</taxon>
        <taxon>Mycosphaerellales</taxon>
        <taxon>Mycosphaerellaceae</taxon>
        <taxon>Pseudocercospora</taxon>
    </lineage>
</organism>